<evidence type="ECO:0000256" key="4">
    <source>
        <dbReference type="ARBA" id="ARBA00022927"/>
    </source>
</evidence>
<dbReference type="OMA" id="QMRNMAN"/>
<name>A0A0K9P3P3_ZOSMR</name>
<dbReference type="GO" id="GO:0061608">
    <property type="term" value="F:nuclear import signal receptor activity"/>
    <property type="evidence" value="ECO:0000318"/>
    <property type="project" value="GO_Central"/>
</dbReference>
<evidence type="ECO:0000256" key="3">
    <source>
        <dbReference type="ARBA" id="ARBA00022737"/>
    </source>
</evidence>
<dbReference type="FunFam" id="1.25.10.10:FF:000222">
    <property type="entry name" value="Importin subunit alpha"/>
    <property type="match status" value="1"/>
</dbReference>
<dbReference type="SMART" id="SM00185">
    <property type="entry name" value="ARM"/>
    <property type="match status" value="7"/>
</dbReference>
<dbReference type="AlphaFoldDB" id="A0A0K9P3P3"/>
<dbReference type="InterPro" id="IPR000225">
    <property type="entry name" value="Armadillo"/>
</dbReference>
<dbReference type="InterPro" id="IPR024931">
    <property type="entry name" value="Importin_alpha"/>
</dbReference>
<dbReference type="Gene3D" id="1.25.10.10">
    <property type="entry name" value="Leucine-rich Repeat Variant"/>
    <property type="match status" value="1"/>
</dbReference>
<dbReference type="GO" id="GO:0006607">
    <property type="term" value="P:NLS-bearing protein import into nucleus"/>
    <property type="evidence" value="ECO:0000318"/>
    <property type="project" value="GO_Central"/>
</dbReference>
<gene>
    <name evidence="6" type="ORF">ZOSMA_3G01230</name>
</gene>
<comment type="subunit">
    <text evidence="5">Forms a complex with importin subunit beta-1.</text>
</comment>
<dbReference type="GO" id="GO:0005634">
    <property type="term" value="C:nucleus"/>
    <property type="evidence" value="ECO:0000318"/>
    <property type="project" value="GO_Central"/>
</dbReference>
<dbReference type="InterPro" id="IPR032413">
    <property type="entry name" value="Arm_3"/>
</dbReference>
<evidence type="ECO:0000313" key="6">
    <source>
        <dbReference type="EMBL" id="KMZ63641.1"/>
    </source>
</evidence>
<dbReference type="PIRSF" id="PIRSF005673">
    <property type="entry name" value="Importin_alpha"/>
    <property type="match status" value="1"/>
</dbReference>
<keyword evidence="7" id="KW-1185">Reference proteome</keyword>
<dbReference type="InterPro" id="IPR016024">
    <property type="entry name" value="ARM-type_fold"/>
</dbReference>
<dbReference type="SUPFAM" id="SSF48371">
    <property type="entry name" value="ARM repeat"/>
    <property type="match status" value="1"/>
</dbReference>
<proteinExistence type="inferred from homology"/>
<evidence type="ECO:0000256" key="5">
    <source>
        <dbReference type="PIRNR" id="PIRNR005673"/>
    </source>
</evidence>
<accession>A0A0K9P3P3</accession>
<comment type="similarity">
    <text evidence="1 5">Belongs to the importin alpha family.</text>
</comment>
<dbReference type="Pfam" id="PF00514">
    <property type="entry name" value="Arm"/>
    <property type="match status" value="2"/>
</dbReference>
<comment type="caution">
    <text evidence="6">The sequence shown here is derived from an EMBL/GenBank/DDBJ whole genome shotgun (WGS) entry which is preliminary data.</text>
</comment>
<keyword evidence="2 5" id="KW-0813">Transport</keyword>
<evidence type="ECO:0000256" key="2">
    <source>
        <dbReference type="ARBA" id="ARBA00022448"/>
    </source>
</evidence>
<evidence type="ECO:0000256" key="1">
    <source>
        <dbReference type="ARBA" id="ARBA00010394"/>
    </source>
</evidence>
<dbReference type="Pfam" id="PF16186">
    <property type="entry name" value="Arm_3"/>
    <property type="match status" value="1"/>
</dbReference>
<dbReference type="STRING" id="29655.A0A0K9P3P3"/>
<dbReference type="PANTHER" id="PTHR23316">
    <property type="entry name" value="IMPORTIN ALPHA"/>
    <property type="match status" value="1"/>
</dbReference>
<sequence>MEDEHCSSSPFAADFSSQKREGIKSSAVHNVAVLRRREIAIAIGKERRDALMLTKRLCRDVTVNNDEGSVESDMIVDEGKTDLNNQTLRAVENLKSSMSYLGKGSLQKKLEALKSLRRLLSKTNVPSIEVAIQAGAVPLLVDCLSFGASDEQLLETAWCLTNIAAGRTEQTESLMPALPMLIAHLGEKSSNRVTEQCAWALGNVAGEGQHPRNILLSQGVLLPLARLMQSDKASTARTSAWALSNLIKGPESKAATELIKINGVSEAILRHLKKQDEELATEVSWVVVYMSALSQLATSMLARNGIIPLLVEKLQGSESTQMLIPVLRSLGNFVAADNYTINSVLVVGQNMTNNVISALVKCLQSGHRILKKEAGWVMSNITAGSIEHKKLAYSSEATVVLLHLLSIATFEIKKEAAYALGNLCVAPREDQSQPDVITDHLVSIVERGCLKGFISLMKSPDIEAARIGLQFLELVLRGMPNGAGPKLVEKEDGIDAMERFQFHENEEIRNMANGLVDRYFGEDYGLDD</sequence>
<dbReference type="OrthoDB" id="29145at2759"/>
<dbReference type="Proteomes" id="UP000036987">
    <property type="component" value="Unassembled WGS sequence"/>
</dbReference>
<evidence type="ECO:0000313" key="7">
    <source>
        <dbReference type="Proteomes" id="UP000036987"/>
    </source>
</evidence>
<keyword evidence="3" id="KW-0677">Repeat</keyword>
<dbReference type="EMBL" id="LFYR01001213">
    <property type="protein sequence ID" value="KMZ63641.1"/>
    <property type="molecule type" value="Genomic_DNA"/>
</dbReference>
<dbReference type="GO" id="GO:0008139">
    <property type="term" value="F:nuclear localization sequence binding"/>
    <property type="evidence" value="ECO:0000318"/>
    <property type="project" value="GO_Central"/>
</dbReference>
<comment type="function">
    <text evidence="5">Binds specifically and directly to substrates containing either a simple or bipartite NLS motif. Promotes docking of import substrates to the nuclear envelope.</text>
</comment>
<dbReference type="GO" id="GO:0005737">
    <property type="term" value="C:cytoplasm"/>
    <property type="evidence" value="ECO:0007669"/>
    <property type="project" value="InterPro"/>
</dbReference>
<protein>
    <recommendedName>
        <fullName evidence="5">Importin subunit alpha</fullName>
    </recommendedName>
</protein>
<reference evidence="7" key="1">
    <citation type="journal article" date="2016" name="Nature">
        <title>The genome of the seagrass Zostera marina reveals angiosperm adaptation to the sea.</title>
        <authorList>
            <person name="Olsen J.L."/>
            <person name="Rouze P."/>
            <person name="Verhelst B."/>
            <person name="Lin Y.-C."/>
            <person name="Bayer T."/>
            <person name="Collen J."/>
            <person name="Dattolo E."/>
            <person name="De Paoli E."/>
            <person name="Dittami S."/>
            <person name="Maumus F."/>
            <person name="Michel G."/>
            <person name="Kersting A."/>
            <person name="Lauritano C."/>
            <person name="Lohaus R."/>
            <person name="Toepel M."/>
            <person name="Tonon T."/>
            <person name="Vanneste K."/>
            <person name="Amirebrahimi M."/>
            <person name="Brakel J."/>
            <person name="Bostroem C."/>
            <person name="Chovatia M."/>
            <person name="Grimwood J."/>
            <person name="Jenkins J.W."/>
            <person name="Jueterbock A."/>
            <person name="Mraz A."/>
            <person name="Stam W.T."/>
            <person name="Tice H."/>
            <person name="Bornberg-Bauer E."/>
            <person name="Green P.J."/>
            <person name="Pearson G.A."/>
            <person name="Procaccini G."/>
            <person name="Duarte C.M."/>
            <person name="Schmutz J."/>
            <person name="Reusch T.B.H."/>
            <person name="Van de Peer Y."/>
        </authorList>
    </citation>
    <scope>NUCLEOTIDE SEQUENCE [LARGE SCALE GENOMIC DNA]</scope>
    <source>
        <strain evidence="7">cv. Finnish</strain>
    </source>
</reference>
<keyword evidence="4 5" id="KW-0653">Protein transport</keyword>
<dbReference type="InterPro" id="IPR011989">
    <property type="entry name" value="ARM-like"/>
</dbReference>
<organism evidence="6 7">
    <name type="scientific">Zostera marina</name>
    <name type="common">Eelgrass</name>
    <dbReference type="NCBI Taxonomy" id="29655"/>
    <lineage>
        <taxon>Eukaryota</taxon>
        <taxon>Viridiplantae</taxon>
        <taxon>Streptophyta</taxon>
        <taxon>Embryophyta</taxon>
        <taxon>Tracheophyta</taxon>
        <taxon>Spermatophyta</taxon>
        <taxon>Magnoliopsida</taxon>
        <taxon>Liliopsida</taxon>
        <taxon>Zosteraceae</taxon>
        <taxon>Zostera</taxon>
    </lineage>
</organism>